<evidence type="ECO:0000313" key="2">
    <source>
        <dbReference type="EMBL" id="VXC73790.1"/>
    </source>
</evidence>
<reference evidence="2 3" key="1">
    <citation type="submission" date="2019-10" db="EMBL/GenBank/DDBJ databases">
        <authorList>
            <person name="Karimi E."/>
        </authorList>
    </citation>
    <scope>NUCLEOTIDE SEQUENCE [LARGE SCALE GENOMIC DNA]</scope>
    <source>
        <strain evidence="2">Bacillus sp. 71</strain>
    </source>
</reference>
<accession>A0A654B126</accession>
<protein>
    <recommendedName>
        <fullName evidence="4">MFS transporter</fullName>
    </recommendedName>
</protein>
<keyword evidence="1" id="KW-1133">Transmembrane helix</keyword>
<keyword evidence="1" id="KW-0812">Transmembrane</keyword>
<feature type="transmembrane region" description="Helical" evidence="1">
    <location>
        <begin position="106"/>
        <end position="130"/>
    </location>
</feature>
<feature type="transmembrane region" description="Helical" evidence="1">
    <location>
        <begin position="166"/>
        <end position="183"/>
    </location>
</feature>
<feature type="transmembrane region" description="Helical" evidence="1">
    <location>
        <begin position="80"/>
        <end position="100"/>
    </location>
</feature>
<evidence type="ECO:0008006" key="4">
    <source>
        <dbReference type="Google" id="ProtNLM"/>
    </source>
</evidence>
<name>A0A654B126_BACMY</name>
<feature type="transmembrane region" description="Helical" evidence="1">
    <location>
        <begin position="21"/>
        <end position="43"/>
    </location>
</feature>
<feature type="transmembrane region" description="Helical" evidence="1">
    <location>
        <begin position="296"/>
        <end position="315"/>
    </location>
</feature>
<organism evidence="2 3">
    <name type="scientific">Bacillus mycoides</name>
    <dbReference type="NCBI Taxonomy" id="1405"/>
    <lineage>
        <taxon>Bacteria</taxon>
        <taxon>Bacillati</taxon>
        <taxon>Bacillota</taxon>
        <taxon>Bacilli</taxon>
        <taxon>Bacillales</taxon>
        <taxon>Bacillaceae</taxon>
        <taxon>Bacillus</taxon>
        <taxon>Bacillus cereus group</taxon>
    </lineage>
</organism>
<feature type="transmembrane region" description="Helical" evidence="1">
    <location>
        <begin position="229"/>
        <end position="248"/>
    </location>
</feature>
<dbReference type="EMBL" id="CABWMC010000032">
    <property type="protein sequence ID" value="VXC73790.1"/>
    <property type="molecule type" value="Genomic_DNA"/>
</dbReference>
<feature type="transmembrane region" description="Helical" evidence="1">
    <location>
        <begin position="390"/>
        <end position="409"/>
    </location>
</feature>
<feature type="transmembrane region" description="Helical" evidence="1">
    <location>
        <begin position="327"/>
        <end position="355"/>
    </location>
</feature>
<feature type="transmembrane region" description="Helical" evidence="1">
    <location>
        <begin position="269"/>
        <end position="290"/>
    </location>
</feature>
<feature type="transmembrane region" description="Helical" evidence="1">
    <location>
        <begin position="195"/>
        <end position="217"/>
    </location>
</feature>
<sequence length="462" mass="52364">MRCYTIHTTKQKRLVVQSITTFSLLITTIFTPMLIYIVYGLQISKGFEGYWPSILFYTTYMTGVFIWIPIVNKAGIHRSLYWTVSILIVSLLSVTFFGWSSRWLEISALFSGFAVSTISTMTSTLLFLHVEGGGKVYNKNQQAIIIGIVFLLLIIVLLAISFLSPPLITCIYGICLISILFAIKKMPRTELAKGLLPISIVSVVGKFLFVSMLILLIRTSRNINNEQYIFYFFLLSIALICFMFLSLLKGKFFHKLSSSLPIRLKAESFLLGLGNGYLFLMGIFYSFTFYNMLTCIFIVVGPYLLGILMSIFLDIKAAKKVNLIHLFLVSTLIMIFGFYSPIFIVLSVTFGSYAINSISSQNNMKVYMVNATHRELSLLIYTTWRNMGNIFLQFFILIVIVGVGVFYDVEWSQLFQTIVGKGQMQIEGLSVQRLMFMLAICCWLGMVGLGMWIGKKTNPNIA</sequence>
<dbReference type="Proteomes" id="UP000437562">
    <property type="component" value="Unassembled WGS sequence"/>
</dbReference>
<evidence type="ECO:0000256" key="1">
    <source>
        <dbReference type="SAM" id="Phobius"/>
    </source>
</evidence>
<feature type="transmembrane region" description="Helical" evidence="1">
    <location>
        <begin position="430"/>
        <end position="453"/>
    </location>
</feature>
<dbReference type="SUPFAM" id="SSF103473">
    <property type="entry name" value="MFS general substrate transporter"/>
    <property type="match status" value="1"/>
</dbReference>
<evidence type="ECO:0000313" key="3">
    <source>
        <dbReference type="Proteomes" id="UP000437562"/>
    </source>
</evidence>
<dbReference type="InterPro" id="IPR036259">
    <property type="entry name" value="MFS_trans_sf"/>
</dbReference>
<keyword evidence="1" id="KW-0472">Membrane</keyword>
<gene>
    <name evidence="2" type="ORF">BACI71_70106</name>
</gene>
<dbReference type="AlphaFoldDB" id="A0A654B126"/>
<proteinExistence type="predicted"/>
<feature type="transmembrane region" description="Helical" evidence="1">
    <location>
        <begin position="49"/>
        <end position="68"/>
    </location>
</feature>